<name>D4H729_DENA2</name>
<evidence type="ECO:0000313" key="5">
    <source>
        <dbReference type="Proteomes" id="UP000002012"/>
    </source>
</evidence>
<dbReference type="SUPFAM" id="SSF52172">
    <property type="entry name" value="CheY-like"/>
    <property type="match status" value="1"/>
</dbReference>
<dbReference type="PaxDb" id="522772-Dacet_2983"/>
<dbReference type="PANTHER" id="PTHR33525:SF3">
    <property type="entry name" value="RIBONUCLEASE Y"/>
    <property type="match status" value="1"/>
</dbReference>
<accession>D4H729</accession>
<dbReference type="Proteomes" id="UP000002012">
    <property type="component" value="Chromosome"/>
</dbReference>
<dbReference type="Pfam" id="PF08668">
    <property type="entry name" value="HDOD"/>
    <property type="match status" value="1"/>
</dbReference>
<organism evidence="4 5">
    <name type="scientific">Denitrovibrio acetiphilus (strain DSM 12809 / NBRC 114555 / N2460)</name>
    <dbReference type="NCBI Taxonomy" id="522772"/>
    <lineage>
        <taxon>Bacteria</taxon>
        <taxon>Pseudomonadati</taxon>
        <taxon>Deferribacterota</taxon>
        <taxon>Deferribacteres</taxon>
        <taxon>Deferribacterales</taxon>
        <taxon>Geovibrionaceae</taxon>
        <taxon>Denitrovibrio</taxon>
    </lineage>
</organism>
<dbReference type="STRING" id="522772.Dacet_2983"/>
<dbReference type="AlphaFoldDB" id="D4H729"/>
<dbReference type="Gene3D" id="1.10.3210.10">
    <property type="entry name" value="Hypothetical protein af1432"/>
    <property type="match status" value="1"/>
</dbReference>
<evidence type="ECO:0000259" key="3">
    <source>
        <dbReference type="PROSITE" id="PS51833"/>
    </source>
</evidence>
<dbReference type="InterPro" id="IPR052340">
    <property type="entry name" value="RNase_Y/CdgJ"/>
</dbReference>
<dbReference type="EMBL" id="CP001968">
    <property type="protein sequence ID" value="ADD69733.1"/>
    <property type="molecule type" value="Genomic_DNA"/>
</dbReference>
<comment type="caution">
    <text evidence="1">Lacks conserved residue(s) required for the propagation of feature annotation.</text>
</comment>
<dbReference type="GO" id="GO:0000160">
    <property type="term" value="P:phosphorelay signal transduction system"/>
    <property type="evidence" value="ECO:0007669"/>
    <property type="project" value="InterPro"/>
</dbReference>
<dbReference type="eggNOG" id="COG0745">
    <property type="taxonomic scope" value="Bacteria"/>
</dbReference>
<feature type="domain" description="Response regulatory" evidence="2">
    <location>
        <begin position="7"/>
        <end position="122"/>
    </location>
</feature>
<protein>
    <submittedName>
        <fullName evidence="4">Putative signal transduction protein</fullName>
    </submittedName>
</protein>
<proteinExistence type="predicted"/>
<evidence type="ECO:0000259" key="2">
    <source>
        <dbReference type="PROSITE" id="PS50110"/>
    </source>
</evidence>
<dbReference type="InterPro" id="IPR001789">
    <property type="entry name" value="Sig_transdc_resp-reg_receiver"/>
</dbReference>
<dbReference type="HOGENOM" id="CLU_697795_0_0_0"/>
<dbReference type="InterPro" id="IPR013976">
    <property type="entry name" value="HDOD"/>
</dbReference>
<reference evidence="4 5" key="1">
    <citation type="journal article" date="2010" name="Stand. Genomic Sci.">
        <title>Complete genome sequence of Denitrovibrio acetiphilus type strain (N2460).</title>
        <authorList>
            <person name="Kiss H."/>
            <person name="Lang E."/>
            <person name="Lapidus A."/>
            <person name="Copeland A."/>
            <person name="Nolan M."/>
            <person name="Glavina Del Rio T."/>
            <person name="Chen F."/>
            <person name="Lucas S."/>
            <person name="Tice H."/>
            <person name="Cheng J.F."/>
            <person name="Han C."/>
            <person name="Goodwin L."/>
            <person name="Pitluck S."/>
            <person name="Liolios K."/>
            <person name="Pati A."/>
            <person name="Ivanova N."/>
            <person name="Mavromatis K."/>
            <person name="Chen A."/>
            <person name="Palaniappan K."/>
            <person name="Land M."/>
            <person name="Hauser L."/>
            <person name="Chang Y.J."/>
            <person name="Jeffries C.D."/>
            <person name="Detter J.C."/>
            <person name="Brettin T."/>
            <person name="Spring S."/>
            <person name="Rohde M."/>
            <person name="Goker M."/>
            <person name="Woyke T."/>
            <person name="Bristow J."/>
            <person name="Eisen J.A."/>
            <person name="Markowitz V."/>
            <person name="Hugenholtz P."/>
            <person name="Kyrpides N.C."/>
            <person name="Klenk H.P."/>
        </authorList>
    </citation>
    <scope>NUCLEOTIDE SEQUENCE [LARGE SCALE GENOMIC DNA]</scope>
    <source>
        <strain evidence="5">DSM 12809 / NBRC 114555 / N2460</strain>
    </source>
</reference>
<feature type="domain" description="HDOD" evidence="3">
    <location>
        <begin position="143"/>
        <end position="340"/>
    </location>
</feature>
<evidence type="ECO:0000313" key="4">
    <source>
        <dbReference type="EMBL" id="ADD69733.1"/>
    </source>
</evidence>
<dbReference type="Gene3D" id="3.40.50.2300">
    <property type="match status" value="1"/>
</dbReference>
<dbReference type="eggNOG" id="COG1639">
    <property type="taxonomic scope" value="Bacteria"/>
</dbReference>
<dbReference type="OrthoDB" id="9803649at2"/>
<dbReference type="PROSITE" id="PS51833">
    <property type="entry name" value="HDOD"/>
    <property type="match status" value="1"/>
</dbReference>
<dbReference type="PANTHER" id="PTHR33525">
    <property type="match status" value="1"/>
</dbReference>
<dbReference type="InterPro" id="IPR011006">
    <property type="entry name" value="CheY-like_superfamily"/>
</dbReference>
<gene>
    <name evidence="4" type="ordered locus">Dacet_2983</name>
</gene>
<dbReference type="PROSITE" id="PS50110">
    <property type="entry name" value="RESPONSE_REGULATORY"/>
    <property type="match status" value="1"/>
</dbReference>
<dbReference type="RefSeq" id="WP_013012218.1">
    <property type="nucleotide sequence ID" value="NC_013943.1"/>
</dbReference>
<dbReference type="InParanoid" id="D4H729"/>
<evidence type="ECO:0000256" key="1">
    <source>
        <dbReference type="PROSITE-ProRule" id="PRU00169"/>
    </source>
</evidence>
<dbReference type="SUPFAM" id="SSF109604">
    <property type="entry name" value="HD-domain/PDEase-like"/>
    <property type="match status" value="1"/>
</dbReference>
<keyword evidence="5" id="KW-1185">Reference proteome</keyword>
<dbReference type="KEGG" id="dap:Dacet_2983"/>
<sequence>MNQNIPSVILMCRKNASCQMLKDTVASLPFDTYICSNEQHAFDILEKQSIDIIITEFDLEESSGISFLQAILERSKQNTRIIFGHQANEEIIIKSIIKGTACAYIDDSTKPELLKKKLLDIARIRADMTNQKILEILPGSNEFPIDMSVYEELMEAINDEKPLPDIATIIAKDITLTAKVLQVANSAFFGSFCGTSIEKAIIYMGMNPVKDIVLLHSLSANLQLNSAQNRELESIVRHSIETNYYMHAIAKKSGTCHITTLNSSIGIIHDIGKLVQLVFFPMEFNSITEYRNDNPNTDYYTCELETGNISLKHSEIGAYFLSCWNFNQYSVEAALYHHEPELATDEMRPCIEALFLANTISDIRAGYNLSLEDALARCLHIDMEPSDILTILPPL</sequence>